<dbReference type="Pfam" id="PF06985">
    <property type="entry name" value="HET"/>
    <property type="match status" value="1"/>
</dbReference>
<dbReference type="OrthoDB" id="5386682at2759"/>
<dbReference type="InterPro" id="IPR010730">
    <property type="entry name" value="HET"/>
</dbReference>
<evidence type="ECO:0000313" key="3">
    <source>
        <dbReference type="Proteomes" id="UP000240883"/>
    </source>
</evidence>
<sequence length="641" mass="72838">MLIDEVEPFSTALRTTTTYCTTCPCDPQHSRTVRRTTNRQLRGPVISTVDKRVNRNGWGVNTASRKPHKSHKATRAYQDYKYELLPLPRTIRMIEIDPSQDCTSPLSCHLKIAHLDAVPSYEALSYRWCGPKDCLLRCCKKELSIRQNLEDALICLRLPDVRRYIWADAVCINQDDSQERKAQIKLMRDIYRKASRVLVWLGEDTDKKARKSFDRLENIALSRHNPPPPQDSWWNPVAAFYRRDWFSRLWVFQEIAMATSAIVYWGTSSIPWETVGCASIRIRTLHLKAIMHHSMFNVYNAYLFYKTSIVDSQENFLYMLQVSRKLQCSFQKDSIYALSAFATVDFRADDLFTGAKEGKISLYRRLARKILRRMQTLDLLSAVQHGSSTISRPTWVPRWDIRLINTLAPLGSTVSKYTASRQLPTPSIKWTGDHGRILRTLGLEFDTIVEAKQEMTGLQNCCKMTATIIKVLTLWFKKTSAYPTGEPLDRVGCFTLTAGKDMYGMRVGDESQHLANFTAFWAKYGYDTKQDRTPSSYEDGTFGGDADSFLMAAGFASGGRKLFHTATGYTGIGPALLQCGDRICVLAGGTVPFIVRRVANSSRSMRKFELIGEAYVHGIMHGEATSRYASGEEATMAFNFV</sequence>
<organism evidence="2 3">
    <name type="scientific">Corynespora cassiicola Philippines</name>
    <dbReference type="NCBI Taxonomy" id="1448308"/>
    <lineage>
        <taxon>Eukaryota</taxon>
        <taxon>Fungi</taxon>
        <taxon>Dikarya</taxon>
        <taxon>Ascomycota</taxon>
        <taxon>Pezizomycotina</taxon>
        <taxon>Dothideomycetes</taxon>
        <taxon>Pleosporomycetidae</taxon>
        <taxon>Pleosporales</taxon>
        <taxon>Corynesporascaceae</taxon>
        <taxon>Corynespora</taxon>
    </lineage>
</organism>
<dbReference type="Pfam" id="PF26639">
    <property type="entry name" value="Het-6_barrel"/>
    <property type="match status" value="1"/>
</dbReference>
<evidence type="ECO:0000259" key="1">
    <source>
        <dbReference type="Pfam" id="PF06985"/>
    </source>
</evidence>
<name>A0A2T2MZS9_CORCC</name>
<reference evidence="2 3" key="1">
    <citation type="journal article" date="2018" name="Front. Microbiol.">
        <title>Genome-Wide Analysis of Corynespora cassiicola Leaf Fall Disease Putative Effectors.</title>
        <authorList>
            <person name="Lopez D."/>
            <person name="Ribeiro S."/>
            <person name="Label P."/>
            <person name="Fumanal B."/>
            <person name="Venisse J.S."/>
            <person name="Kohler A."/>
            <person name="de Oliveira R.R."/>
            <person name="Labutti K."/>
            <person name="Lipzen A."/>
            <person name="Lail K."/>
            <person name="Bauer D."/>
            <person name="Ohm R.A."/>
            <person name="Barry K.W."/>
            <person name="Spatafora J."/>
            <person name="Grigoriev I.V."/>
            <person name="Martin F.M."/>
            <person name="Pujade-Renaud V."/>
        </authorList>
    </citation>
    <scope>NUCLEOTIDE SEQUENCE [LARGE SCALE GENOMIC DNA]</scope>
    <source>
        <strain evidence="2 3">Philippines</strain>
    </source>
</reference>
<protein>
    <submittedName>
        <fullName evidence="2">HET-domain-containing protein</fullName>
    </submittedName>
</protein>
<proteinExistence type="predicted"/>
<feature type="domain" description="Heterokaryon incompatibility" evidence="1">
    <location>
        <begin position="121"/>
        <end position="254"/>
    </location>
</feature>
<dbReference type="STRING" id="1448308.A0A2T2MZS9"/>
<dbReference type="Proteomes" id="UP000240883">
    <property type="component" value="Unassembled WGS sequence"/>
</dbReference>
<dbReference type="PANTHER" id="PTHR24148">
    <property type="entry name" value="ANKYRIN REPEAT DOMAIN-CONTAINING PROTEIN 39 HOMOLOG-RELATED"/>
    <property type="match status" value="1"/>
</dbReference>
<dbReference type="InterPro" id="IPR052895">
    <property type="entry name" value="HetReg/Transcr_Mod"/>
</dbReference>
<gene>
    <name evidence="2" type="ORF">BS50DRAFT_538366</name>
</gene>
<dbReference type="PANTHER" id="PTHR24148:SF64">
    <property type="entry name" value="HETEROKARYON INCOMPATIBILITY DOMAIN-CONTAINING PROTEIN"/>
    <property type="match status" value="1"/>
</dbReference>
<accession>A0A2T2MZS9</accession>
<evidence type="ECO:0000313" key="2">
    <source>
        <dbReference type="EMBL" id="PSN58720.1"/>
    </source>
</evidence>
<dbReference type="EMBL" id="KZ678210">
    <property type="protein sequence ID" value="PSN58720.1"/>
    <property type="molecule type" value="Genomic_DNA"/>
</dbReference>
<dbReference type="AlphaFoldDB" id="A0A2T2MZS9"/>
<keyword evidence="3" id="KW-1185">Reference proteome</keyword>